<dbReference type="InterPro" id="IPR036282">
    <property type="entry name" value="Glutathione-S-Trfase_C_sf"/>
</dbReference>
<dbReference type="SFLD" id="SFLDS00019">
    <property type="entry name" value="Glutathione_Transferase_(cytos"/>
    <property type="match status" value="1"/>
</dbReference>
<dbReference type="EMBL" id="LCUC01000096">
    <property type="protein sequence ID" value="KKY37104.1"/>
    <property type="molecule type" value="Genomic_DNA"/>
</dbReference>
<dbReference type="STRING" id="1214573.A0A0G2FT21"/>
<dbReference type="Gene3D" id="3.40.30.10">
    <property type="entry name" value="Glutaredoxin"/>
    <property type="match status" value="1"/>
</dbReference>
<feature type="domain" description="GST C-terminal" evidence="4">
    <location>
        <begin position="151"/>
        <end position="274"/>
    </location>
</feature>
<evidence type="ECO:0000256" key="2">
    <source>
        <dbReference type="RuleBase" id="RU003494"/>
    </source>
</evidence>
<dbReference type="InterPro" id="IPR036249">
    <property type="entry name" value="Thioredoxin-like_sf"/>
</dbReference>
<dbReference type="GO" id="GO:0016740">
    <property type="term" value="F:transferase activity"/>
    <property type="evidence" value="ECO:0007669"/>
    <property type="project" value="UniProtKB-KW"/>
</dbReference>
<evidence type="ECO:0000313" key="6">
    <source>
        <dbReference type="Proteomes" id="UP000034680"/>
    </source>
</evidence>
<accession>A0A0G2FT21</accession>
<dbReference type="InterPro" id="IPR010987">
    <property type="entry name" value="Glutathione-S-Trfase_C-like"/>
</dbReference>
<name>A0A0G2FT21_9PEZI</name>
<dbReference type="Pfam" id="PF02798">
    <property type="entry name" value="GST_N"/>
    <property type="match status" value="1"/>
</dbReference>
<reference evidence="5 6" key="1">
    <citation type="submission" date="2015-05" db="EMBL/GenBank/DDBJ databases">
        <title>Distinctive expansion of gene families associated with plant cell wall degradation and secondary metabolism in the genomes of grapevine trunk pathogens.</title>
        <authorList>
            <person name="Lawrence D.P."/>
            <person name="Travadon R."/>
            <person name="Rolshausen P.E."/>
            <person name="Baumgartner K."/>
        </authorList>
    </citation>
    <scope>NUCLEOTIDE SEQUENCE [LARGE SCALE GENOMIC DNA]</scope>
    <source>
        <strain evidence="5">DA912</strain>
    </source>
</reference>
<dbReference type="PANTHER" id="PTHR44051:SF8">
    <property type="entry name" value="GLUTATHIONE S-TRANSFERASE GSTA"/>
    <property type="match status" value="1"/>
</dbReference>
<dbReference type="PROSITE" id="PS50405">
    <property type="entry name" value="GST_CTER"/>
    <property type="match status" value="1"/>
</dbReference>
<dbReference type="AlphaFoldDB" id="A0A0G2FT21"/>
<dbReference type="Proteomes" id="UP000034680">
    <property type="component" value="Unassembled WGS sequence"/>
</dbReference>
<dbReference type="OrthoDB" id="422574at2759"/>
<dbReference type="InterPro" id="IPR004046">
    <property type="entry name" value="GST_C"/>
</dbReference>
<feature type="domain" description="GST N-terminal" evidence="3">
    <location>
        <begin position="58"/>
        <end position="144"/>
    </location>
</feature>
<evidence type="ECO:0000313" key="5">
    <source>
        <dbReference type="EMBL" id="KKY37104.1"/>
    </source>
</evidence>
<dbReference type="PANTHER" id="PTHR44051">
    <property type="entry name" value="GLUTATHIONE S-TRANSFERASE-RELATED"/>
    <property type="match status" value="1"/>
</dbReference>
<dbReference type="SUPFAM" id="SSF52833">
    <property type="entry name" value="Thioredoxin-like"/>
    <property type="match status" value="1"/>
</dbReference>
<dbReference type="InterPro" id="IPR040079">
    <property type="entry name" value="Glutathione_S-Trfase"/>
</dbReference>
<dbReference type="Pfam" id="PF00043">
    <property type="entry name" value="GST_C"/>
    <property type="match status" value="1"/>
</dbReference>
<keyword evidence="6" id="KW-1185">Reference proteome</keyword>
<proteinExistence type="inferred from homology"/>
<protein>
    <submittedName>
        <fullName evidence="5">Putative glutathione s-transferase</fullName>
    </submittedName>
</protein>
<sequence>MKQEPPESEKGKDLNRRFITICDLTIGFLLQDPNAAWLWLSPLRYATAYLPSTTMMTEEMITLYCEGTPNPLKISIALEELGLKYNVRAIKLFEHEQKEQWYLDISPNGRIPAIVDTDKSGQELKIWESGAILQYLVDRYDRHHKISYPHGSKEYWQMTSWVSGLGPMQGQANHFKMSTFGDYPYALNRYVNETRRLYRVMDKALAENPSGYLVGDHLTIADIAIWPWTTAYKYSGLSQIDEFPHVKDWMYRLLARPGFEKGRNVPSPHIYLQLNELPDEELKKLGRERSGWIQEAMKRDAEQPRERLL</sequence>
<reference evidence="5 6" key="2">
    <citation type="submission" date="2015-05" db="EMBL/GenBank/DDBJ databases">
        <authorList>
            <person name="Morales-Cruz A."/>
            <person name="Amrine K.C."/>
            <person name="Cantu D."/>
        </authorList>
    </citation>
    <scope>NUCLEOTIDE SEQUENCE [LARGE SCALE GENOMIC DNA]</scope>
    <source>
        <strain evidence="5">DA912</strain>
    </source>
</reference>
<dbReference type="InterPro" id="IPR004045">
    <property type="entry name" value="Glutathione_S-Trfase_N"/>
</dbReference>
<evidence type="ECO:0000259" key="4">
    <source>
        <dbReference type="PROSITE" id="PS50405"/>
    </source>
</evidence>
<dbReference type="PROSITE" id="PS50404">
    <property type="entry name" value="GST_NTER"/>
    <property type="match status" value="1"/>
</dbReference>
<keyword evidence="5" id="KW-0808">Transferase</keyword>
<gene>
    <name evidence="5" type="ORF">UCDDA912_g02903</name>
</gene>
<dbReference type="CDD" id="cd03048">
    <property type="entry name" value="GST_N_Ure2p_like"/>
    <property type="match status" value="1"/>
</dbReference>
<evidence type="ECO:0000259" key="3">
    <source>
        <dbReference type="PROSITE" id="PS50404"/>
    </source>
</evidence>
<dbReference type="Gene3D" id="1.20.1050.10">
    <property type="match status" value="1"/>
</dbReference>
<organism evidence="5 6">
    <name type="scientific">Diaporthe ampelina</name>
    <dbReference type="NCBI Taxonomy" id="1214573"/>
    <lineage>
        <taxon>Eukaryota</taxon>
        <taxon>Fungi</taxon>
        <taxon>Dikarya</taxon>
        <taxon>Ascomycota</taxon>
        <taxon>Pezizomycotina</taxon>
        <taxon>Sordariomycetes</taxon>
        <taxon>Sordariomycetidae</taxon>
        <taxon>Diaporthales</taxon>
        <taxon>Diaporthaceae</taxon>
        <taxon>Diaporthe</taxon>
    </lineage>
</organism>
<comment type="similarity">
    <text evidence="1 2">Belongs to the GST superfamily.</text>
</comment>
<comment type="caution">
    <text evidence="5">The sequence shown here is derived from an EMBL/GenBank/DDBJ whole genome shotgun (WGS) entry which is preliminary data.</text>
</comment>
<evidence type="ECO:0000256" key="1">
    <source>
        <dbReference type="ARBA" id="ARBA00007409"/>
    </source>
</evidence>
<dbReference type="SUPFAM" id="SSF47616">
    <property type="entry name" value="GST C-terminal domain-like"/>
    <property type="match status" value="1"/>
</dbReference>
<dbReference type="SFLD" id="SFLDG01151">
    <property type="entry name" value="Main.2:_Nu-like"/>
    <property type="match status" value="1"/>
</dbReference>
<dbReference type="SFLD" id="SFLDG00358">
    <property type="entry name" value="Main_(cytGST)"/>
    <property type="match status" value="1"/>
</dbReference>